<proteinExistence type="predicted"/>
<dbReference type="PANTHER" id="PTHR22603:SF66">
    <property type="entry name" value="ETHANOLAMINE KINASE"/>
    <property type="match status" value="1"/>
</dbReference>
<evidence type="ECO:0000313" key="2">
    <source>
        <dbReference type="Proteomes" id="UP000028537"/>
    </source>
</evidence>
<organism evidence="1 2">
    <name type="scientific">Ureaplasma diversum NCTC 246</name>
    <dbReference type="NCBI Taxonomy" id="1188241"/>
    <lineage>
        <taxon>Bacteria</taxon>
        <taxon>Bacillati</taxon>
        <taxon>Mycoplasmatota</taxon>
        <taxon>Mycoplasmoidales</taxon>
        <taxon>Mycoplasmoidaceae</taxon>
        <taxon>Ureaplasma</taxon>
    </lineage>
</organism>
<dbReference type="GO" id="GO:0006646">
    <property type="term" value="P:phosphatidylethanolamine biosynthetic process"/>
    <property type="evidence" value="ECO:0007669"/>
    <property type="project" value="TreeGrafter"/>
</dbReference>
<accession>A0A084EWT2</accession>
<dbReference type="OrthoDB" id="396476at2"/>
<dbReference type="PANTHER" id="PTHR22603">
    <property type="entry name" value="CHOLINE/ETHANOALAMINE KINASE"/>
    <property type="match status" value="1"/>
</dbReference>
<name>A0A084EWT2_9BACT</name>
<comment type="caution">
    <text evidence="1">The sequence shown here is derived from an EMBL/GenBank/DDBJ whole genome shotgun (WGS) entry which is preliminary data.</text>
</comment>
<gene>
    <name evidence="1" type="ORF">UDIV_6070</name>
</gene>
<dbReference type="Gene3D" id="3.90.1200.10">
    <property type="match status" value="1"/>
</dbReference>
<evidence type="ECO:0000313" key="1">
    <source>
        <dbReference type="EMBL" id="KEZ22424.1"/>
    </source>
</evidence>
<dbReference type="GO" id="GO:0005737">
    <property type="term" value="C:cytoplasm"/>
    <property type="evidence" value="ECO:0007669"/>
    <property type="project" value="TreeGrafter"/>
</dbReference>
<keyword evidence="2" id="KW-1185">Reference proteome</keyword>
<dbReference type="Pfam" id="PF01633">
    <property type="entry name" value="Choline_kinase"/>
    <property type="match status" value="1"/>
</dbReference>
<dbReference type="RefSeq" id="WP_051749520.1">
    <property type="nucleotide sequence ID" value="NZ_JFDP01000076.1"/>
</dbReference>
<dbReference type="EMBL" id="JFDP01000076">
    <property type="protein sequence ID" value="KEZ22424.1"/>
    <property type="molecule type" value="Genomic_DNA"/>
</dbReference>
<evidence type="ECO:0008006" key="3">
    <source>
        <dbReference type="Google" id="ProtNLM"/>
    </source>
</evidence>
<dbReference type="eggNOG" id="COG0510">
    <property type="taxonomic scope" value="Bacteria"/>
</dbReference>
<dbReference type="InterPro" id="IPR011009">
    <property type="entry name" value="Kinase-like_dom_sf"/>
</dbReference>
<protein>
    <recommendedName>
        <fullName evidence="3">Choline kinase</fullName>
    </recommendedName>
</protein>
<dbReference type="Proteomes" id="UP000028537">
    <property type="component" value="Unassembled WGS sequence"/>
</dbReference>
<sequence>MNDHNLKPILDLFIEDKTKAFKSYKKIKEAWTNDVYLINHCNEHYYVRIKNKKSTKSEYELFTHFYKYPYYYDPITHNLITKAIVIDFPFPTNKACLMSVKNFITQLQKLKKETISDLKAFDYLEFIKYAPNKELASYYKQLYLTIAKLEKKLVVAHNDLSYHNILINQKHKIFQVIDFEYASLNLKHWDVFNFLRDFDYENHYPMYQFFIEKYKLEENVVHAYLFLVNFYAYLWAANAYEYAKAEFLNRYAIKHLKQAKFHLQMYLKLPSLEDSNELV</sequence>
<dbReference type="GO" id="GO:0004305">
    <property type="term" value="F:ethanolamine kinase activity"/>
    <property type="evidence" value="ECO:0007669"/>
    <property type="project" value="TreeGrafter"/>
</dbReference>
<reference evidence="1 2" key="1">
    <citation type="submission" date="2014-02" db="EMBL/GenBank/DDBJ databases">
        <title>Genome sequence of Ureaplasma diversum strain 246.</title>
        <authorList>
            <person name="Sirand-Pugnet P."/>
            <person name="Breton M."/>
            <person name="Dordet-Frisoni E."/>
            <person name="Baranowski E."/>
            <person name="Barre A."/>
            <person name="Couture C."/>
            <person name="Dupuy V."/>
            <person name="Gaurivaud P."/>
            <person name="Jacob D."/>
            <person name="Lemaitre C."/>
            <person name="Manso-Silvan L."/>
            <person name="Nikolski M."/>
            <person name="Nouvel L.-X."/>
            <person name="Poumarat F."/>
            <person name="Tardy F."/>
            <person name="Thebault P."/>
            <person name="Theil S."/>
            <person name="Citti C."/>
            <person name="Thiaucourt F."/>
            <person name="Blanchard A."/>
        </authorList>
    </citation>
    <scope>NUCLEOTIDE SEQUENCE [LARGE SCALE GENOMIC DNA]</scope>
    <source>
        <strain evidence="1 2">NCTC 246</strain>
    </source>
</reference>
<dbReference type="AlphaFoldDB" id="A0A084EWT2"/>
<dbReference type="SUPFAM" id="SSF56112">
    <property type="entry name" value="Protein kinase-like (PK-like)"/>
    <property type="match status" value="1"/>
</dbReference>